<keyword evidence="1 2" id="KW-0732">Signal</keyword>
<protein>
    <recommendedName>
        <fullName evidence="7">ABC transporter substrate-binding protein</fullName>
    </recommendedName>
</protein>
<dbReference type="PROSITE" id="PS51257">
    <property type="entry name" value="PROKAR_LIPOPROTEIN"/>
    <property type="match status" value="1"/>
</dbReference>
<dbReference type="Gene3D" id="3.40.190.10">
    <property type="entry name" value="Periplasmic binding protein-like II"/>
    <property type="match status" value="2"/>
</dbReference>
<evidence type="ECO:0000256" key="2">
    <source>
        <dbReference type="SAM" id="SignalP"/>
    </source>
</evidence>
<dbReference type="EMBL" id="LJJB01000007">
    <property type="protein sequence ID" value="KQL49740.1"/>
    <property type="molecule type" value="Genomic_DNA"/>
</dbReference>
<evidence type="ECO:0000313" key="5">
    <source>
        <dbReference type="EMBL" id="KQL49740.1"/>
    </source>
</evidence>
<feature type="signal peptide" evidence="2">
    <location>
        <begin position="1"/>
        <end position="19"/>
    </location>
</feature>
<gene>
    <name evidence="5" type="ORF">AN963_08485</name>
</gene>
<dbReference type="InterPro" id="IPR001638">
    <property type="entry name" value="Solute-binding_3/MltF_N"/>
</dbReference>
<dbReference type="RefSeq" id="WP_055744056.1">
    <property type="nucleotide sequence ID" value="NZ_LJJB01000007.1"/>
</dbReference>
<evidence type="ECO:0000259" key="4">
    <source>
        <dbReference type="SMART" id="SM00079"/>
    </source>
</evidence>
<feature type="domain" description="Ionotropic glutamate receptor C-terminal" evidence="4">
    <location>
        <begin position="57"/>
        <end position="279"/>
    </location>
</feature>
<dbReference type="SUPFAM" id="SSF53850">
    <property type="entry name" value="Periplasmic binding protein-like II"/>
    <property type="match status" value="1"/>
</dbReference>
<feature type="chain" id="PRO_5045360272" description="ABC transporter substrate-binding protein" evidence="2">
    <location>
        <begin position="20"/>
        <end position="286"/>
    </location>
</feature>
<dbReference type="PANTHER" id="PTHR35936:SF34">
    <property type="entry name" value="ABC TRANSPORTER EXTRACELLULAR-BINDING PROTEIN YCKB-RELATED"/>
    <property type="match status" value="1"/>
</dbReference>
<dbReference type="PANTHER" id="PTHR35936">
    <property type="entry name" value="MEMBRANE-BOUND LYTIC MUREIN TRANSGLYCOSYLASE F"/>
    <property type="match status" value="1"/>
</dbReference>
<feature type="domain" description="Solute-binding protein family 3/N-terminal" evidence="3">
    <location>
        <begin position="57"/>
        <end position="280"/>
    </location>
</feature>
<name>A0ABR5NDV2_BRECH</name>
<evidence type="ECO:0000256" key="1">
    <source>
        <dbReference type="ARBA" id="ARBA00022729"/>
    </source>
</evidence>
<evidence type="ECO:0000259" key="3">
    <source>
        <dbReference type="SMART" id="SM00062"/>
    </source>
</evidence>
<reference evidence="5 6" key="1">
    <citation type="submission" date="2015-09" db="EMBL/GenBank/DDBJ databases">
        <title>Genome sequencing project for genomic taxonomy and phylogenomics of Bacillus-like bacteria.</title>
        <authorList>
            <person name="Liu B."/>
            <person name="Wang J."/>
            <person name="Zhu Y."/>
            <person name="Liu G."/>
            <person name="Chen Q."/>
            <person name="Chen Z."/>
            <person name="Lan J."/>
            <person name="Che J."/>
            <person name="Ge C."/>
            <person name="Shi H."/>
            <person name="Pan Z."/>
            <person name="Liu X."/>
        </authorList>
    </citation>
    <scope>NUCLEOTIDE SEQUENCE [LARGE SCALE GENOMIC DNA]</scope>
    <source>
        <strain evidence="5 6">DSM 8552</strain>
    </source>
</reference>
<accession>A0ABR5NDV2</accession>
<dbReference type="InterPro" id="IPR001320">
    <property type="entry name" value="Iontro_rcpt_C"/>
</dbReference>
<dbReference type="Proteomes" id="UP000051063">
    <property type="component" value="Unassembled WGS sequence"/>
</dbReference>
<dbReference type="Pfam" id="PF00497">
    <property type="entry name" value="SBP_bac_3"/>
    <property type="match status" value="1"/>
</dbReference>
<comment type="caution">
    <text evidence="5">The sequence shown here is derived from an EMBL/GenBank/DDBJ whole genome shotgun (WGS) entry which is preliminary data.</text>
</comment>
<proteinExistence type="predicted"/>
<sequence length="286" mass="30820">MRKGLGLLFSLMLSFSLLLVGCGGNQGGSSTGETQASKPAEANGVNASKLKTIQEGKFLFALSGMAKPYNYTDGDNKLIGFDVDVAMEISKRLGLEGVAVQTPWGSILQGLKANKYDAIIGGMSITEERQKQVDFSEPYLLQQAVMFVNEKNSSGIKSKDDLKGKTVGVVTASTYKDFALELVGPEGKVKEYETDLFALQELKNEGRIDVVITDLGVGMDAIQKGKLPALAIGEPLFVDKCGIPVQKGNQALLDAINKALDEMKSDGTYLEISKKWFNKDMLSTSN</sequence>
<dbReference type="SMART" id="SM00062">
    <property type="entry name" value="PBPb"/>
    <property type="match status" value="1"/>
</dbReference>
<keyword evidence="6" id="KW-1185">Reference proteome</keyword>
<organism evidence="5 6">
    <name type="scientific">Brevibacillus choshinensis</name>
    <dbReference type="NCBI Taxonomy" id="54911"/>
    <lineage>
        <taxon>Bacteria</taxon>
        <taxon>Bacillati</taxon>
        <taxon>Bacillota</taxon>
        <taxon>Bacilli</taxon>
        <taxon>Bacillales</taxon>
        <taxon>Paenibacillaceae</taxon>
        <taxon>Brevibacillus</taxon>
    </lineage>
</organism>
<evidence type="ECO:0008006" key="7">
    <source>
        <dbReference type="Google" id="ProtNLM"/>
    </source>
</evidence>
<evidence type="ECO:0000313" key="6">
    <source>
        <dbReference type="Proteomes" id="UP000051063"/>
    </source>
</evidence>
<dbReference type="SMART" id="SM00079">
    <property type="entry name" value="PBPe"/>
    <property type="match status" value="1"/>
</dbReference>